<dbReference type="PROSITE" id="PS51892">
    <property type="entry name" value="SUBTILASE"/>
    <property type="match status" value="1"/>
</dbReference>
<organism evidence="4 5">
    <name type="scientific">Paenibacillus durus</name>
    <name type="common">Paenibacillus azotofixans</name>
    <dbReference type="NCBI Taxonomy" id="44251"/>
    <lineage>
        <taxon>Bacteria</taxon>
        <taxon>Bacillati</taxon>
        <taxon>Bacillota</taxon>
        <taxon>Bacilli</taxon>
        <taxon>Bacillales</taxon>
        <taxon>Paenibacillaceae</taxon>
        <taxon>Paenibacillus</taxon>
    </lineage>
</organism>
<dbReference type="Proteomes" id="UP000029409">
    <property type="component" value="Chromosome"/>
</dbReference>
<dbReference type="GO" id="GO:0006508">
    <property type="term" value="P:proteolysis"/>
    <property type="evidence" value="ECO:0007669"/>
    <property type="project" value="InterPro"/>
</dbReference>
<dbReference type="eggNOG" id="COG1404">
    <property type="taxonomic scope" value="Bacteria"/>
</dbReference>
<keyword evidence="5" id="KW-1185">Reference proteome</keyword>
<proteinExistence type="inferred from homology"/>
<dbReference type="PROSITE" id="PS00136">
    <property type="entry name" value="SUBTILASE_ASP"/>
    <property type="match status" value="1"/>
</dbReference>
<evidence type="ECO:0000256" key="2">
    <source>
        <dbReference type="ARBA" id="ARBA00022801"/>
    </source>
</evidence>
<sequence>MPVVVVEISESKALKLNEYSQIEFYEPDLKIKAAPEIEALAEPSLSSEGIDLSLLQSEQEIPWGIEKVNALKVQEKGSTGKGIKIGIVDSGIDYTHDDLLVFGGISFVQGSPDYIDDYGQQNT</sequence>
<evidence type="ECO:0000313" key="4">
    <source>
        <dbReference type="EMBL" id="AIQ10888.1"/>
    </source>
</evidence>
<dbReference type="AlphaFoldDB" id="A0A089HKM0"/>
<dbReference type="Gene3D" id="3.40.50.200">
    <property type="entry name" value="Peptidase S8/S53 domain"/>
    <property type="match status" value="1"/>
</dbReference>
<evidence type="ECO:0000256" key="1">
    <source>
        <dbReference type="ARBA" id="ARBA00011073"/>
    </source>
</evidence>
<protein>
    <recommendedName>
        <fullName evidence="6">Peptidase S8/S53 domain-containing protein</fullName>
    </recommendedName>
</protein>
<accession>A0A089HKM0</accession>
<dbReference type="GO" id="GO:0004252">
    <property type="term" value="F:serine-type endopeptidase activity"/>
    <property type="evidence" value="ECO:0007669"/>
    <property type="project" value="InterPro"/>
</dbReference>
<evidence type="ECO:0008006" key="6">
    <source>
        <dbReference type="Google" id="ProtNLM"/>
    </source>
</evidence>
<evidence type="ECO:0000313" key="5">
    <source>
        <dbReference type="Proteomes" id="UP000029409"/>
    </source>
</evidence>
<keyword evidence="2" id="KW-0378">Hydrolase</keyword>
<evidence type="ECO:0000256" key="3">
    <source>
        <dbReference type="PROSITE-ProRule" id="PRU01240"/>
    </source>
</evidence>
<dbReference type="InterPro" id="IPR036852">
    <property type="entry name" value="Peptidase_S8/S53_dom_sf"/>
</dbReference>
<comment type="caution">
    <text evidence="3">Lacks conserved residue(s) required for the propagation of feature annotation.</text>
</comment>
<dbReference type="EMBL" id="CP009288">
    <property type="protein sequence ID" value="AIQ10888.1"/>
    <property type="molecule type" value="Genomic_DNA"/>
</dbReference>
<gene>
    <name evidence="4" type="ORF">PDUR_01785</name>
</gene>
<dbReference type="SUPFAM" id="SSF52743">
    <property type="entry name" value="Subtilisin-like"/>
    <property type="match status" value="1"/>
</dbReference>
<name>A0A089HKM0_PAEDU</name>
<dbReference type="KEGG" id="pdu:PDUR_01785"/>
<dbReference type="InterPro" id="IPR023827">
    <property type="entry name" value="Peptidase_S8_Asp-AS"/>
</dbReference>
<dbReference type="STRING" id="44251.PDUR_01785"/>
<reference evidence="4 5" key="1">
    <citation type="submission" date="2014-08" db="EMBL/GenBank/DDBJ databases">
        <title>Comparative genomics of the Paenibacillus odorifer group.</title>
        <authorList>
            <person name="den Bakker H.C."/>
            <person name="Tsai Y.-C."/>
            <person name="Martin N."/>
            <person name="Korlach J."/>
            <person name="Wiedmann M."/>
        </authorList>
    </citation>
    <scope>NUCLEOTIDE SEQUENCE [LARGE SCALE GENOMIC DNA]</scope>
    <source>
        <strain evidence="4 5">DSM 1735</strain>
    </source>
</reference>
<comment type="similarity">
    <text evidence="1 3">Belongs to the peptidase S8 family.</text>
</comment>